<evidence type="ECO:0000256" key="1">
    <source>
        <dbReference type="ARBA" id="ARBA00022723"/>
    </source>
</evidence>
<reference evidence="6" key="1">
    <citation type="submission" date="2020-11" db="EMBL/GenBank/DDBJ databases">
        <authorList>
            <consortium name="DOE Joint Genome Institute"/>
            <person name="Ahrendt S."/>
            <person name="Riley R."/>
            <person name="Andreopoulos W."/>
            <person name="Labutti K."/>
            <person name="Pangilinan J."/>
            <person name="Ruiz-Duenas F.J."/>
            <person name="Barrasa J.M."/>
            <person name="Sanchez-Garcia M."/>
            <person name="Camarero S."/>
            <person name="Miyauchi S."/>
            <person name="Serrano A."/>
            <person name="Linde D."/>
            <person name="Babiker R."/>
            <person name="Drula E."/>
            <person name="Ayuso-Fernandez I."/>
            <person name="Pacheco R."/>
            <person name="Padilla G."/>
            <person name="Ferreira P."/>
            <person name="Barriuso J."/>
            <person name="Kellner H."/>
            <person name="Castanera R."/>
            <person name="Alfaro M."/>
            <person name="Ramirez L."/>
            <person name="Pisabarro A.G."/>
            <person name="Kuo A."/>
            <person name="Tritt A."/>
            <person name="Lipzen A."/>
            <person name="He G."/>
            <person name="Yan M."/>
            <person name="Ng V."/>
            <person name="Cullen D."/>
            <person name="Martin F."/>
            <person name="Rosso M.-N."/>
            <person name="Henrissat B."/>
            <person name="Hibbett D."/>
            <person name="Martinez A.T."/>
            <person name="Grigoriev I.V."/>
        </authorList>
    </citation>
    <scope>NUCLEOTIDE SEQUENCE</scope>
    <source>
        <strain evidence="6">CIRM-BRFM 674</strain>
    </source>
</reference>
<organism evidence="6 7">
    <name type="scientific">Pholiota conissans</name>
    <dbReference type="NCBI Taxonomy" id="109636"/>
    <lineage>
        <taxon>Eukaryota</taxon>
        <taxon>Fungi</taxon>
        <taxon>Dikarya</taxon>
        <taxon>Basidiomycota</taxon>
        <taxon>Agaricomycotina</taxon>
        <taxon>Agaricomycetes</taxon>
        <taxon>Agaricomycetidae</taxon>
        <taxon>Agaricales</taxon>
        <taxon>Agaricineae</taxon>
        <taxon>Strophariaceae</taxon>
        <taxon>Pholiota</taxon>
    </lineage>
</organism>
<name>A0A9P5Z552_9AGAR</name>
<dbReference type="Pfam" id="PF01753">
    <property type="entry name" value="zf-MYND"/>
    <property type="match status" value="1"/>
</dbReference>
<dbReference type="SUPFAM" id="SSF144232">
    <property type="entry name" value="HIT/MYND zinc finger-like"/>
    <property type="match status" value="1"/>
</dbReference>
<sequence length="157" mass="18231">CSNSLQSHGKEFRRCSGCNVAPYCSKNCQSVAWNSEQFPHKNICKILQNIVAVAGTELLFPQSVCEHASYPYETRNLVVEKWQKGDVSLDILMEIEEWSTFRSSYVDSRYLRTECLPGFDDYDAKLDELSKGNSSLKRTRFFRFRFDVYSYVICVNF</sequence>
<dbReference type="GO" id="GO:0008270">
    <property type="term" value="F:zinc ion binding"/>
    <property type="evidence" value="ECO:0007669"/>
    <property type="project" value="UniProtKB-KW"/>
</dbReference>
<feature type="domain" description="MYND-type" evidence="5">
    <location>
        <begin position="1"/>
        <end position="44"/>
    </location>
</feature>
<dbReference type="OrthoDB" id="3070889at2759"/>
<dbReference type="PROSITE" id="PS50865">
    <property type="entry name" value="ZF_MYND_2"/>
    <property type="match status" value="1"/>
</dbReference>
<dbReference type="Proteomes" id="UP000807469">
    <property type="component" value="Unassembled WGS sequence"/>
</dbReference>
<evidence type="ECO:0000256" key="4">
    <source>
        <dbReference type="PROSITE-ProRule" id="PRU00134"/>
    </source>
</evidence>
<proteinExistence type="predicted"/>
<dbReference type="AlphaFoldDB" id="A0A9P5Z552"/>
<evidence type="ECO:0000256" key="3">
    <source>
        <dbReference type="ARBA" id="ARBA00022833"/>
    </source>
</evidence>
<dbReference type="InterPro" id="IPR002893">
    <property type="entry name" value="Znf_MYND"/>
</dbReference>
<evidence type="ECO:0000313" key="6">
    <source>
        <dbReference type="EMBL" id="KAF9480155.1"/>
    </source>
</evidence>
<protein>
    <recommendedName>
        <fullName evidence="5">MYND-type domain-containing protein</fullName>
    </recommendedName>
</protein>
<evidence type="ECO:0000313" key="7">
    <source>
        <dbReference type="Proteomes" id="UP000807469"/>
    </source>
</evidence>
<evidence type="ECO:0000259" key="5">
    <source>
        <dbReference type="PROSITE" id="PS50865"/>
    </source>
</evidence>
<dbReference type="Gene3D" id="6.10.140.2220">
    <property type="match status" value="1"/>
</dbReference>
<feature type="non-terminal residue" evidence="6">
    <location>
        <position position="1"/>
    </location>
</feature>
<keyword evidence="7" id="KW-1185">Reference proteome</keyword>
<dbReference type="EMBL" id="MU155199">
    <property type="protein sequence ID" value="KAF9480155.1"/>
    <property type="molecule type" value="Genomic_DNA"/>
</dbReference>
<evidence type="ECO:0000256" key="2">
    <source>
        <dbReference type="ARBA" id="ARBA00022771"/>
    </source>
</evidence>
<keyword evidence="3" id="KW-0862">Zinc</keyword>
<gene>
    <name evidence="6" type="ORF">BDN70DRAFT_980709</name>
</gene>
<keyword evidence="1" id="KW-0479">Metal-binding</keyword>
<keyword evidence="2 4" id="KW-0863">Zinc-finger</keyword>
<comment type="caution">
    <text evidence="6">The sequence shown here is derived from an EMBL/GenBank/DDBJ whole genome shotgun (WGS) entry which is preliminary data.</text>
</comment>
<accession>A0A9P5Z552</accession>